<gene>
    <name evidence="1" type="ORF">UFOPK4306_02614</name>
</gene>
<dbReference type="EMBL" id="CAFBQP010000179">
    <property type="protein sequence ID" value="CAB5068952.1"/>
    <property type="molecule type" value="Genomic_DNA"/>
</dbReference>
<protein>
    <submittedName>
        <fullName evidence="1">Unannotated protein</fullName>
    </submittedName>
</protein>
<sequence>MTDRVADDGIRGAGGKHTLVDGLLKLRRQVEPTESLGEMHPGEALVELRTEKLVRLDAGGRALTEQLVNQGVYTLLVCGPGGGDVGRGHGLRLLTGAVFVTVRARF</sequence>
<accession>A0A6J7UV21</accession>
<proteinExistence type="predicted"/>
<evidence type="ECO:0000313" key="1">
    <source>
        <dbReference type="EMBL" id="CAB5068952.1"/>
    </source>
</evidence>
<organism evidence="1">
    <name type="scientific">freshwater metagenome</name>
    <dbReference type="NCBI Taxonomy" id="449393"/>
    <lineage>
        <taxon>unclassified sequences</taxon>
        <taxon>metagenomes</taxon>
        <taxon>ecological metagenomes</taxon>
    </lineage>
</organism>
<dbReference type="AlphaFoldDB" id="A0A6J7UV21"/>
<name>A0A6J7UV21_9ZZZZ</name>
<reference evidence="1" key="1">
    <citation type="submission" date="2020-05" db="EMBL/GenBank/DDBJ databases">
        <authorList>
            <person name="Chiriac C."/>
            <person name="Salcher M."/>
            <person name="Ghai R."/>
            <person name="Kavagutti S V."/>
        </authorList>
    </citation>
    <scope>NUCLEOTIDE SEQUENCE</scope>
</reference>